<protein>
    <submittedName>
        <fullName evidence="2">Type III secretion system protein PrgH</fullName>
    </submittedName>
</protein>
<dbReference type="KEGG" id="chrb:DK843_02345"/>
<keyword evidence="1" id="KW-0812">Transmembrane</keyword>
<organism evidence="2 3">
    <name type="scientific">Chromobacterium phragmitis</name>
    <dbReference type="NCBI Taxonomy" id="2202141"/>
    <lineage>
        <taxon>Bacteria</taxon>
        <taxon>Pseudomonadati</taxon>
        <taxon>Pseudomonadota</taxon>
        <taxon>Betaproteobacteria</taxon>
        <taxon>Neisseriales</taxon>
        <taxon>Chromobacteriaceae</taxon>
        <taxon>Chromobacterium</taxon>
    </lineage>
</organism>
<sequence>MAGFAGVHPIQKTINTVEDINTSGCDAVVVRLLNSPLRGCEFTLQPGKTLFLVGPEAALIADGLPPVLPADTLFVPLAEGGVNFEVLLENGASRLRILGEPVVECDAPFNQALTIGALRLAMRPQHLPWQPEVLSGFDIQPAEPPAPSAERPMARARYGAFGFAALLAIALLSAGMHWLWNSPQRQMAELSALLGDDGKRFQVMTGRDGVYYIAAADARDGVWARQSLLRGDFSEPVQVLEPVSEGARVSRWLADSRPELAFYRLLLDDPRQPQLWVSMQRSPLSDAEKQKLASQLGELMPYSDKVSIVPVDDELAAKQAEEGLSRQALPFTRNDQRDSVTFVIAGALDDGELQRARQFVDGYYRQWGARYVQFAVELKDDLLKGHSFQYGRQGYVKLSNGHWFFPQPI</sequence>
<dbReference type="InterPro" id="IPR013387">
    <property type="entry name" value="T3SS_PrgH/EprH"/>
</dbReference>
<keyword evidence="1" id="KW-0472">Membrane</keyword>
<dbReference type="NCBIfam" id="TIGR02554">
    <property type="entry name" value="PrgH"/>
    <property type="match status" value="1"/>
</dbReference>
<dbReference type="NCBIfam" id="NF011855">
    <property type="entry name" value="PRK15327.1"/>
    <property type="match status" value="1"/>
</dbReference>
<keyword evidence="1" id="KW-1133">Transmembrane helix</keyword>
<dbReference type="InterPro" id="IPR019029">
    <property type="entry name" value="T3SS_PrgH/EprH-like"/>
</dbReference>
<dbReference type="Gene3D" id="3.30.70.1770">
    <property type="match status" value="1"/>
</dbReference>
<dbReference type="Gene3D" id="3.30.70.1780">
    <property type="match status" value="1"/>
</dbReference>
<dbReference type="Gene3D" id="3.30.300.170">
    <property type="match status" value="1"/>
</dbReference>
<evidence type="ECO:0000313" key="2">
    <source>
        <dbReference type="EMBL" id="AXE33257.1"/>
    </source>
</evidence>
<dbReference type="Gene3D" id="2.60.200.20">
    <property type="match status" value="1"/>
</dbReference>
<evidence type="ECO:0000313" key="3">
    <source>
        <dbReference type="Proteomes" id="UP000252038"/>
    </source>
</evidence>
<dbReference type="GO" id="GO:0016020">
    <property type="term" value="C:membrane"/>
    <property type="evidence" value="ECO:0007669"/>
    <property type="project" value="InterPro"/>
</dbReference>
<dbReference type="Proteomes" id="UP000252038">
    <property type="component" value="Chromosome"/>
</dbReference>
<dbReference type="EMBL" id="CP029554">
    <property type="protein sequence ID" value="AXE33257.1"/>
    <property type="molecule type" value="Genomic_DNA"/>
</dbReference>
<dbReference type="AlphaFoldDB" id="A0A344UDA9"/>
<reference evidence="2 3" key="1">
    <citation type="submission" date="2018-05" db="EMBL/GenBank/DDBJ databases">
        <title>Genome sequencing, assembly and analysis of the novel insecticidal bacterium, Chromobacterium phragmitis.</title>
        <authorList>
            <person name="Sparks M.E."/>
            <person name="Blackburn M.B."/>
            <person name="Gundersen-Rindal D.E."/>
        </authorList>
    </citation>
    <scope>NUCLEOTIDE SEQUENCE [LARGE SCALE GENOMIC DNA]</scope>
    <source>
        <strain evidence="2">IIBBL 274-1</strain>
    </source>
</reference>
<gene>
    <name evidence="2" type="ORF">DK843_02345</name>
</gene>
<accession>A0A344UDA9</accession>
<dbReference type="Pfam" id="PF09480">
    <property type="entry name" value="PrgH"/>
    <property type="match status" value="1"/>
</dbReference>
<proteinExistence type="predicted"/>
<feature type="transmembrane region" description="Helical" evidence="1">
    <location>
        <begin position="158"/>
        <end position="180"/>
    </location>
</feature>
<evidence type="ECO:0000256" key="1">
    <source>
        <dbReference type="SAM" id="Phobius"/>
    </source>
</evidence>
<dbReference type="RefSeq" id="WP_114072428.1">
    <property type="nucleotide sequence ID" value="NZ_CP029554.1"/>
</dbReference>
<name>A0A344UDA9_9NEIS</name>